<dbReference type="Gene3D" id="3.40.630.10">
    <property type="entry name" value="Zn peptidases"/>
    <property type="match status" value="1"/>
</dbReference>
<dbReference type="SUPFAM" id="SSF55031">
    <property type="entry name" value="Bacterial exopeptidase dimerisation domain"/>
    <property type="match status" value="1"/>
</dbReference>
<gene>
    <name evidence="5" type="ORF">EB233_23435</name>
</gene>
<protein>
    <submittedName>
        <fullName evidence="5">Zn-dependent hydrolase</fullName>
    </submittedName>
</protein>
<feature type="binding site" evidence="3">
    <location>
        <position position="93"/>
    </location>
    <ligand>
        <name>Zn(2+)</name>
        <dbReference type="ChEBI" id="CHEBI:29105"/>
        <label>2</label>
    </ligand>
</feature>
<feature type="binding site" evidence="3">
    <location>
        <position position="380"/>
    </location>
    <ligand>
        <name>Zn(2+)</name>
        <dbReference type="ChEBI" id="CHEBI:29105"/>
        <label>2</label>
    </ligand>
</feature>
<dbReference type="AlphaFoldDB" id="A0A6M7ULZ4"/>
<evidence type="ECO:0000256" key="3">
    <source>
        <dbReference type="PIRSR" id="PIRSR001235-1"/>
    </source>
</evidence>
<dbReference type="Pfam" id="PF01546">
    <property type="entry name" value="Peptidase_M20"/>
    <property type="match status" value="1"/>
</dbReference>
<dbReference type="InterPro" id="IPR010158">
    <property type="entry name" value="Amidase_Cbmase"/>
</dbReference>
<dbReference type="NCBIfam" id="TIGR01879">
    <property type="entry name" value="hydantase"/>
    <property type="match status" value="1"/>
</dbReference>
<comment type="cofactor">
    <cofactor evidence="3">
        <name>Zn(2+)</name>
        <dbReference type="ChEBI" id="CHEBI:29105"/>
    </cofactor>
    <text evidence="3">Binds 2 Zn(2+) ions per subunit.</text>
</comment>
<dbReference type="RefSeq" id="WP_064991698.1">
    <property type="nucleotide sequence ID" value="NZ_CP033361.1"/>
</dbReference>
<keyword evidence="6" id="KW-1185">Reference proteome</keyword>
<dbReference type="InterPro" id="IPR002933">
    <property type="entry name" value="Peptidase_M20"/>
</dbReference>
<evidence type="ECO:0000256" key="2">
    <source>
        <dbReference type="ARBA" id="ARBA00022801"/>
    </source>
</evidence>
<evidence type="ECO:0000259" key="4">
    <source>
        <dbReference type="Pfam" id="PF07687"/>
    </source>
</evidence>
<evidence type="ECO:0000256" key="1">
    <source>
        <dbReference type="ARBA" id="ARBA00006153"/>
    </source>
</evidence>
<comment type="similarity">
    <text evidence="1">Belongs to the peptidase M20 family.</text>
</comment>
<dbReference type="PANTHER" id="PTHR32494:SF5">
    <property type="entry name" value="ALLANTOATE AMIDOHYDROLASE"/>
    <property type="match status" value="1"/>
</dbReference>
<keyword evidence="3" id="KW-0479">Metal-binding</keyword>
<dbReference type="InterPro" id="IPR011650">
    <property type="entry name" value="Peptidase_M20_dimer"/>
</dbReference>
<dbReference type="GO" id="GO:0016813">
    <property type="term" value="F:hydrolase activity, acting on carbon-nitrogen (but not peptide) bonds, in linear amidines"/>
    <property type="evidence" value="ECO:0007669"/>
    <property type="project" value="InterPro"/>
</dbReference>
<dbReference type="SUPFAM" id="SSF53187">
    <property type="entry name" value="Zn-dependent exopeptidases"/>
    <property type="match status" value="1"/>
</dbReference>
<dbReference type="KEGG" id="merd:EB233_23435"/>
<dbReference type="GO" id="GO:0046872">
    <property type="term" value="F:metal ion binding"/>
    <property type="evidence" value="ECO:0007669"/>
    <property type="project" value="UniProtKB-KW"/>
</dbReference>
<dbReference type="PIRSF" id="PIRSF001235">
    <property type="entry name" value="Amidase_carbamoylase"/>
    <property type="match status" value="1"/>
</dbReference>
<feature type="binding site" evidence="3">
    <location>
        <position position="82"/>
    </location>
    <ligand>
        <name>Zn(2+)</name>
        <dbReference type="ChEBI" id="CHEBI:29105"/>
        <label>1</label>
    </ligand>
</feature>
<reference evidence="5 6" key="1">
    <citation type="submission" date="2018-10" db="EMBL/GenBank/DDBJ databases">
        <authorList>
            <person name="Perry B.J."/>
            <person name="Sullivan J.T."/>
            <person name="Murphy R.J.T."/>
            <person name="Ramsay J.P."/>
            <person name="Ronson C.W."/>
        </authorList>
    </citation>
    <scope>NUCLEOTIDE SEQUENCE [LARGE SCALE GENOMIC DNA]</scope>
    <source>
        <strain evidence="5 6">NZP2014</strain>
    </source>
</reference>
<dbReference type="EMBL" id="CP033361">
    <property type="protein sequence ID" value="QKC78084.1"/>
    <property type="molecule type" value="Genomic_DNA"/>
</dbReference>
<accession>A0A6M7ULZ4</accession>
<keyword evidence="2 5" id="KW-0378">Hydrolase</keyword>
<feature type="binding site" evidence="3">
    <location>
        <position position="189"/>
    </location>
    <ligand>
        <name>Zn(2+)</name>
        <dbReference type="ChEBI" id="CHEBI:29105"/>
        <label>1</label>
    </ligand>
</feature>
<sequence length="414" mass="43810">MISIDAQRLLGRIRELGAVGRDGEGRLIRLAASDTDKQGRDLFVAWLRRAGLDVAIDRIGNIFGIWQVADNAGKAPLLIGSHIDTVIDAGIYDGCYGVLSGLEVIERLKASGLVPSRPIAVAAFTNEEGVGFSPDMMGSLVHAGGVDVEAALAAVGTDGSTLGQELARIGYAGDREPGFFKPHIYVELHIEQGPVLEREGIPIGAVETLQGISWQRITLDGVANHAGTTPMSMRCDAGYAAARVVTFLHDRATASNSPTVATVGTMRLEPNAINVIPSRAVFTVDLRDPDEQRLRAEEAALAAFLQQLAAEGVTVTVERLARFEPVVFDGKVVELIEAAAKKRGLVSRRMTSGAGHDAQMIARIAPAAMIFVPSAGGISHSPHEHTGDAELVAGANILLDVVTELAELEGRRNG</sequence>
<dbReference type="NCBIfam" id="NF006771">
    <property type="entry name" value="PRK09290.1-5"/>
    <property type="match status" value="1"/>
</dbReference>
<evidence type="ECO:0000313" key="6">
    <source>
        <dbReference type="Proteomes" id="UP000503339"/>
    </source>
</evidence>
<dbReference type="InterPro" id="IPR036264">
    <property type="entry name" value="Bact_exopeptidase_dim_dom"/>
</dbReference>
<dbReference type="PANTHER" id="PTHR32494">
    <property type="entry name" value="ALLANTOATE DEIMINASE-RELATED"/>
    <property type="match status" value="1"/>
</dbReference>
<name>A0A6M7ULZ4_9HYPH</name>
<keyword evidence="3" id="KW-0862">Zinc</keyword>
<dbReference type="Proteomes" id="UP000503339">
    <property type="component" value="Chromosome"/>
</dbReference>
<dbReference type="Pfam" id="PF07687">
    <property type="entry name" value="M20_dimer"/>
    <property type="match status" value="1"/>
</dbReference>
<proteinExistence type="inferred from homology"/>
<feature type="domain" description="Peptidase M20 dimerisation" evidence="4">
    <location>
        <begin position="210"/>
        <end position="312"/>
    </location>
</feature>
<dbReference type="CDD" id="cd03884">
    <property type="entry name" value="M20_bAS"/>
    <property type="match status" value="1"/>
</dbReference>
<feature type="binding site" evidence="3">
    <location>
        <position position="93"/>
    </location>
    <ligand>
        <name>Zn(2+)</name>
        <dbReference type="ChEBI" id="CHEBI:29105"/>
        <label>1</label>
    </ligand>
</feature>
<evidence type="ECO:0000313" key="5">
    <source>
        <dbReference type="EMBL" id="QKC78084.1"/>
    </source>
</evidence>
<feature type="binding site" evidence="3">
    <location>
        <position position="128"/>
    </location>
    <ligand>
        <name>Zn(2+)</name>
        <dbReference type="ChEBI" id="CHEBI:29105"/>
        <label>2</label>
    </ligand>
</feature>
<dbReference type="Gene3D" id="3.30.70.360">
    <property type="match status" value="1"/>
</dbReference>
<organism evidence="5 6">
    <name type="scientific">Mesorhizobium erdmanii</name>
    <dbReference type="NCBI Taxonomy" id="1777866"/>
    <lineage>
        <taxon>Bacteria</taxon>
        <taxon>Pseudomonadati</taxon>
        <taxon>Pseudomonadota</taxon>
        <taxon>Alphaproteobacteria</taxon>
        <taxon>Hyphomicrobiales</taxon>
        <taxon>Phyllobacteriaceae</taxon>
        <taxon>Mesorhizobium</taxon>
    </lineage>
</organism>